<accession>A0A2K1L7H7</accession>
<dbReference type="EnsemblPlants" id="Pp3c1_9080V3.1">
    <property type="protein sequence ID" value="PAC:32969746.CDS.1"/>
    <property type="gene ID" value="Pp3c1_9080"/>
</dbReference>
<evidence type="ECO:0000313" key="2">
    <source>
        <dbReference type="EMBL" id="PNR61996.1"/>
    </source>
</evidence>
<dbReference type="Gramene" id="Pp3c1_9080V3.2">
    <property type="protein sequence ID" value="PAC:32969747.CDS.1"/>
    <property type="gene ID" value="Pp3c1_9080"/>
</dbReference>
<name>A0A2K1L7H7_PHYPA</name>
<keyword evidence="4" id="KW-1185">Reference proteome</keyword>
<dbReference type="AlphaFoldDB" id="A0A2K1L7H7"/>
<proteinExistence type="predicted"/>
<evidence type="ECO:0000256" key="1">
    <source>
        <dbReference type="SAM" id="MobiDB-lite"/>
    </source>
</evidence>
<gene>
    <name evidence="2" type="ORF">PHYPA_000420</name>
</gene>
<dbReference type="EMBL" id="ABEU02000001">
    <property type="protein sequence ID" value="PNR61996.1"/>
    <property type="molecule type" value="Genomic_DNA"/>
</dbReference>
<dbReference type="InParanoid" id="A0A2K1L7H7"/>
<dbReference type="EnsemblPlants" id="Pp3c1_9080V3.2">
    <property type="protein sequence ID" value="PAC:32969747.CDS.1"/>
    <property type="gene ID" value="Pp3c1_9080"/>
</dbReference>
<reference evidence="2 4" key="1">
    <citation type="journal article" date="2008" name="Science">
        <title>The Physcomitrella genome reveals evolutionary insights into the conquest of land by plants.</title>
        <authorList>
            <person name="Rensing S."/>
            <person name="Lang D."/>
            <person name="Zimmer A."/>
            <person name="Terry A."/>
            <person name="Salamov A."/>
            <person name="Shapiro H."/>
            <person name="Nishiyama T."/>
            <person name="Perroud P.-F."/>
            <person name="Lindquist E."/>
            <person name="Kamisugi Y."/>
            <person name="Tanahashi T."/>
            <person name="Sakakibara K."/>
            <person name="Fujita T."/>
            <person name="Oishi K."/>
            <person name="Shin-I T."/>
            <person name="Kuroki Y."/>
            <person name="Toyoda A."/>
            <person name="Suzuki Y."/>
            <person name="Hashimoto A."/>
            <person name="Yamaguchi K."/>
            <person name="Sugano A."/>
            <person name="Kohara Y."/>
            <person name="Fujiyama A."/>
            <person name="Anterola A."/>
            <person name="Aoki S."/>
            <person name="Ashton N."/>
            <person name="Barbazuk W.B."/>
            <person name="Barker E."/>
            <person name="Bennetzen J."/>
            <person name="Bezanilla M."/>
            <person name="Blankenship R."/>
            <person name="Cho S.H."/>
            <person name="Dutcher S."/>
            <person name="Estelle M."/>
            <person name="Fawcett J.A."/>
            <person name="Gundlach H."/>
            <person name="Hanada K."/>
            <person name="Heyl A."/>
            <person name="Hicks K.A."/>
            <person name="Hugh J."/>
            <person name="Lohr M."/>
            <person name="Mayer K."/>
            <person name="Melkozernov A."/>
            <person name="Murata T."/>
            <person name="Nelson D."/>
            <person name="Pils B."/>
            <person name="Prigge M."/>
            <person name="Reiss B."/>
            <person name="Renner T."/>
            <person name="Rombauts S."/>
            <person name="Rushton P."/>
            <person name="Sanderfoot A."/>
            <person name="Schween G."/>
            <person name="Shiu S.-H."/>
            <person name="Stueber K."/>
            <person name="Theodoulou F.L."/>
            <person name="Tu H."/>
            <person name="Van de Peer Y."/>
            <person name="Verrier P.J."/>
            <person name="Waters E."/>
            <person name="Wood A."/>
            <person name="Yang L."/>
            <person name="Cove D."/>
            <person name="Cuming A."/>
            <person name="Hasebe M."/>
            <person name="Lucas S."/>
            <person name="Mishler D.B."/>
            <person name="Reski R."/>
            <person name="Grigoriev I."/>
            <person name="Quatrano R.S."/>
            <person name="Boore J.L."/>
        </authorList>
    </citation>
    <scope>NUCLEOTIDE SEQUENCE [LARGE SCALE GENOMIC DNA]</scope>
    <source>
        <strain evidence="3 4">cv. Gransden 2004</strain>
    </source>
</reference>
<dbReference type="Proteomes" id="UP000006727">
    <property type="component" value="Chromosome 1"/>
</dbReference>
<dbReference type="Gramene" id="Pp3c1_9080V3.1">
    <property type="protein sequence ID" value="PAC:32969746.CDS.1"/>
    <property type="gene ID" value="Pp3c1_9080"/>
</dbReference>
<dbReference type="PaxDb" id="3218-PP1S38_106V6.1"/>
<sequence>MEAASGHMECGGTQSKECRKHGRDRHSTVPEAAKGVGDASTASPGGRVQLEHRSATMDLSRFTNEYSASGGIDEVIREQHKIADREEWPCGQKQCLIMGRLILALLSLHLSPRLASRRIHQWIRNHFNHLSGKIGPVQNWPSGSLFMKCMECMRLSLDCFNCVFL</sequence>
<reference evidence="3" key="3">
    <citation type="submission" date="2020-12" db="UniProtKB">
        <authorList>
            <consortium name="EnsemblPlants"/>
        </authorList>
    </citation>
    <scope>IDENTIFICATION</scope>
</reference>
<reference evidence="2 4" key="2">
    <citation type="journal article" date="2018" name="Plant J.">
        <title>The Physcomitrella patens chromosome-scale assembly reveals moss genome structure and evolution.</title>
        <authorList>
            <person name="Lang D."/>
            <person name="Ullrich K.K."/>
            <person name="Murat F."/>
            <person name="Fuchs J."/>
            <person name="Jenkins J."/>
            <person name="Haas F.B."/>
            <person name="Piednoel M."/>
            <person name="Gundlach H."/>
            <person name="Van Bel M."/>
            <person name="Meyberg R."/>
            <person name="Vives C."/>
            <person name="Morata J."/>
            <person name="Symeonidi A."/>
            <person name="Hiss M."/>
            <person name="Muchero W."/>
            <person name="Kamisugi Y."/>
            <person name="Saleh O."/>
            <person name="Blanc G."/>
            <person name="Decker E.L."/>
            <person name="van Gessel N."/>
            <person name="Grimwood J."/>
            <person name="Hayes R.D."/>
            <person name="Graham S.W."/>
            <person name="Gunter L.E."/>
            <person name="McDaniel S.F."/>
            <person name="Hoernstein S.N.W."/>
            <person name="Larsson A."/>
            <person name="Li F.W."/>
            <person name="Perroud P.F."/>
            <person name="Phillips J."/>
            <person name="Ranjan P."/>
            <person name="Rokshar D.S."/>
            <person name="Rothfels C.J."/>
            <person name="Schneider L."/>
            <person name="Shu S."/>
            <person name="Stevenson D.W."/>
            <person name="Thummler F."/>
            <person name="Tillich M."/>
            <person name="Villarreal Aguilar J.C."/>
            <person name="Widiez T."/>
            <person name="Wong G.K."/>
            <person name="Wymore A."/>
            <person name="Zhang Y."/>
            <person name="Zimmer A.D."/>
            <person name="Quatrano R.S."/>
            <person name="Mayer K.F.X."/>
            <person name="Goodstein D."/>
            <person name="Casacuberta J.M."/>
            <person name="Vandepoele K."/>
            <person name="Reski R."/>
            <person name="Cuming A.C."/>
            <person name="Tuskan G.A."/>
            <person name="Maumus F."/>
            <person name="Salse J."/>
            <person name="Schmutz J."/>
            <person name="Rensing S.A."/>
        </authorList>
    </citation>
    <scope>NUCLEOTIDE SEQUENCE [LARGE SCALE GENOMIC DNA]</scope>
    <source>
        <strain evidence="3 4">cv. Gransden 2004</strain>
    </source>
</reference>
<protein>
    <submittedName>
        <fullName evidence="2 3">Uncharacterized protein</fullName>
    </submittedName>
</protein>
<organism evidence="2">
    <name type="scientific">Physcomitrium patens</name>
    <name type="common">Spreading-leaved earth moss</name>
    <name type="synonym">Physcomitrella patens</name>
    <dbReference type="NCBI Taxonomy" id="3218"/>
    <lineage>
        <taxon>Eukaryota</taxon>
        <taxon>Viridiplantae</taxon>
        <taxon>Streptophyta</taxon>
        <taxon>Embryophyta</taxon>
        <taxon>Bryophyta</taxon>
        <taxon>Bryophytina</taxon>
        <taxon>Bryopsida</taxon>
        <taxon>Funariidae</taxon>
        <taxon>Funariales</taxon>
        <taxon>Funariaceae</taxon>
        <taxon>Physcomitrium</taxon>
    </lineage>
</organism>
<evidence type="ECO:0000313" key="4">
    <source>
        <dbReference type="Proteomes" id="UP000006727"/>
    </source>
</evidence>
<evidence type="ECO:0000313" key="3">
    <source>
        <dbReference type="EnsemblPlants" id="PAC:32969746.CDS.1"/>
    </source>
</evidence>
<feature type="region of interest" description="Disordered" evidence="1">
    <location>
        <begin position="1"/>
        <end position="54"/>
    </location>
</feature>